<dbReference type="Proteomes" id="UP000236910">
    <property type="component" value="Unassembled WGS sequence"/>
</dbReference>
<evidence type="ECO:0000313" key="2">
    <source>
        <dbReference type="Proteomes" id="UP000236910"/>
    </source>
</evidence>
<name>A0A2J6X8J4_9BACT</name>
<dbReference type="EMBL" id="PNIX01000096">
    <property type="protein sequence ID" value="PMP83529.1"/>
    <property type="molecule type" value="Genomic_DNA"/>
</dbReference>
<sequence>MEVIRLDRKGNIISKELIKGRLSEIVKFFESGANWWRGTIPKELAKIISLSSKGIDEEVEITYECRFEKAEVGGHYNYWFVFNKPIIDDSLNPKKFLYCKSIYKQRVLFVY</sequence>
<gene>
    <name evidence="1" type="ORF">C0175_01615</name>
</gene>
<protein>
    <submittedName>
        <fullName evidence="1">Uncharacterized protein</fullName>
    </submittedName>
</protein>
<evidence type="ECO:0000313" key="1">
    <source>
        <dbReference type="EMBL" id="PMP83529.1"/>
    </source>
</evidence>
<comment type="caution">
    <text evidence="1">The sequence shown here is derived from an EMBL/GenBank/DDBJ whole genome shotgun (WGS) entry which is preliminary data.</text>
</comment>
<dbReference type="AlphaFoldDB" id="A0A2J6X8J4"/>
<proteinExistence type="predicted"/>
<organism evidence="1 2">
    <name type="scientific">Caldisericum exile</name>
    <dbReference type="NCBI Taxonomy" id="693075"/>
    <lineage>
        <taxon>Bacteria</taxon>
        <taxon>Pseudomonadati</taxon>
        <taxon>Caldisericota/Cryosericota group</taxon>
        <taxon>Caldisericota</taxon>
        <taxon>Caldisericia</taxon>
        <taxon>Caldisericales</taxon>
        <taxon>Caldisericaceae</taxon>
        <taxon>Caldisericum</taxon>
    </lineage>
</organism>
<reference evidence="1 2" key="1">
    <citation type="submission" date="2018-01" db="EMBL/GenBank/DDBJ databases">
        <title>Metagenomic assembled genomes from two thermal pools in the Uzon Caldera, Kamchatka, Russia.</title>
        <authorList>
            <person name="Wilkins L."/>
            <person name="Ettinger C."/>
        </authorList>
    </citation>
    <scope>NUCLEOTIDE SEQUENCE [LARGE SCALE GENOMIC DNA]</scope>
    <source>
        <strain evidence="1">ARK-10</strain>
    </source>
</reference>
<accession>A0A2J6X8J4</accession>